<evidence type="ECO:0000313" key="2">
    <source>
        <dbReference type="EMBL" id="KAG7313610.1"/>
    </source>
</evidence>
<gene>
    <name evidence="2" type="ORF">JYU34_000766</name>
</gene>
<dbReference type="EMBL" id="JAHIBW010000001">
    <property type="protein sequence ID" value="KAG7313610.1"/>
    <property type="molecule type" value="Genomic_DNA"/>
</dbReference>
<protein>
    <submittedName>
        <fullName evidence="2">Uncharacterized protein</fullName>
    </submittedName>
</protein>
<sequence>MWRDPARPPLYRVLRDARGRGGGGRCGLQQLPALPGTVGAPAPPPPPAQGGNLRSQDEGRDPNNHTYKEAVACSKNI</sequence>
<keyword evidence="3" id="KW-1185">Reference proteome</keyword>
<evidence type="ECO:0000313" key="3">
    <source>
        <dbReference type="Proteomes" id="UP000823941"/>
    </source>
</evidence>
<feature type="compositionally biased region" description="Basic and acidic residues" evidence="1">
    <location>
        <begin position="55"/>
        <end position="68"/>
    </location>
</feature>
<name>A0ABQ7R8I6_PLUXY</name>
<evidence type="ECO:0000256" key="1">
    <source>
        <dbReference type="SAM" id="MobiDB-lite"/>
    </source>
</evidence>
<proteinExistence type="predicted"/>
<feature type="region of interest" description="Disordered" evidence="1">
    <location>
        <begin position="15"/>
        <end position="77"/>
    </location>
</feature>
<organism evidence="2 3">
    <name type="scientific">Plutella xylostella</name>
    <name type="common">Diamondback moth</name>
    <name type="synonym">Plutella maculipennis</name>
    <dbReference type="NCBI Taxonomy" id="51655"/>
    <lineage>
        <taxon>Eukaryota</taxon>
        <taxon>Metazoa</taxon>
        <taxon>Ecdysozoa</taxon>
        <taxon>Arthropoda</taxon>
        <taxon>Hexapoda</taxon>
        <taxon>Insecta</taxon>
        <taxon>Pterygota</taxon>
        <taxon>Neoptera</taxon>
        <taxon>Endopterygota</taxon>
        <taxon>Lepidoptera</taxon>
        <taxon>Glossata</taxon>
        <taxon>Ditrysia</taxon>
        <taxon>Yponomeutoidea</taxon>
        <taxon>Plutellidae</taxon>
        <taxon>Plutella</taxon>
    </lineage>
</organism>
<reference evidence="2 3" key="1">
    <citation type="submission" date="2021-06" db="EMBL/GenBank/DDBJ databases">
        <title>A haploid diamondback moth (Plutella xylostella L.) genome assembly resolves 31 chromosomes and identifies a diamide resistance mutation.</title>
        <authorList>
            <person name="Ward C.M."/>
            <person name="Perry K.D."/>
            <person name="Baker G."/>
            <person name="Powis K."/>
            <person name="Heckel D.G."/>
            <person name="Baxter S.W."/>
        </authorList>
    </citation>
    <scope>NUCLEOTIDE SEQUENCE [LARGE SCALE GENOMIC DNA]</scope>
    <source>
        <strain evidence="2 3">LV</strain>
        <tissue evidence="2">Single pupa</tissue>
    </source>
</reference>
<comment type="caution">
    <text evidence="2">The sequence shown here is derived from an EMBL/GenBank/DDBJ whole genome shotgun (WGS) entry which is preliminary data.</text>
</comment>
<dbReference type="Proteomes" id="UP000823941">
    <property type="component" value="Chromosome 1"/>
</dbReference>
<accession>A0ABQ7R8I6</accession>